<reference evidence="2" key="1">
    <citation type="submission" date="2022-06" db="EMBL/GenBank/DDBJ databases">
        <title>Dynamics of rice microbiomes reveals core vertical transmitted seed endophytes.</title>
        <authorList>
            <person name="Liao K."/>
            <person name="Zhang X."/>
        </authorList>
    </citation>
    <scope>NUCLEOTIDE SEQUENCE</scope>
    <source>
        <strain evidence="2">JT1-17</strain>
    </source>
</reference>
<accession>A0AAJ1CV86</accession>
<organism evidence="2 3">
    <name type="scientific">Pantoea ananas</name>
    <name type="common">Erwinia uredovora</name>
    <dbReference type="NCBI Taxonomy" id="553"/>
    <lineage>
        <taxon>Bacteria</taxon>
        <taxon>Pseudomonadati</taxon>
        <taxon>Pseudomonadota</taxon>
        <taxon>Gammaproteobacteria</taxon>
        <taxon>Enterobacterales</taxon>
        <taxon>Erwiniaceae</taxon>
        <taxon>Pantoea</taxon>
    </lineage>
</organism>
<dbReference type="Proteomes" id="UP001208888">
    <property type="component" value="Unassembled WGS sequence"/>
</dbReference>
<keyword evidence="1" id="KW-1133">Transmembrane helix</keyword>
<evidence type="ECO:0000313" key="3">
    <source>
        <dbReference type="Proteomes" id="UP001208888"/>
    </source>
</evidence>
<sequence length="41" mass="4779">MTSTILLLLFFLNLIVVLGLMAIQEMLDDRYSPHYENGDYD</sequence>
<evidence type="ECO:0000256" key="1">
    <source>
        <dbReference type="SAM" id="Phobius"/>
    </source>
</evidence>
<comment type="caution">
    <text evidence="2">The sequence shown here is derived from an EMBL/GenBank/DDBJ whole genome shotgun (WGS) entry which is preliminary data.</text>
</comment>
<protein>
    <submittedName>
        <fullName evidence="2">Uncharacterized protein</fullName>
    </submittedName>
</protein>
<gene>
    <name evidence="2" type="ORF">NB703_000343</name>
</gene>
<dbReference type="AlphaFoldDB" id="A0AAJ1CV86"/>
<proteinExistence type="predicted"/>
<keyword evidence="1" id="KW-0472">Membrane</keyword>
<name>A0AAJ1CV86_PANAN</name>
<evidence type="ECO:0000313" key="2">
    <source>
        <dbReference type="EMBL" id="MCW0342250.1"/>
    </source>
</evidence>
<dbReference type="EMBL" id="JANFVX010000001">
    <property type="protein sequence ID" value="MCW0342250.1"/>
    <property type="molecule type" value="Genomic_DNA"/>
</dbReference>
<feature type="transmembrane region" description="Helical" evidence="1">
    <location>
        <begin position="6"/>
        <end position="23"/>
    </location>
</feature>
<dbReference type="RefSeq" id="WP_258378996.1">
    <property type="nucleotide sequence ID" value="NZ_CP060818.1"/>
</dbReference>
<keyword evidence="1" id="KW-0812">Transmembrane</keyword>